<evidence type="ECO:0000313" key="3">
    <source>
        <dbReference type="Proteomes" id="UP000748756"/>
    </source>
</evidence>
<reference evidence="2" key="1">
    <citation type="journal article" date="2020" name="Fungal Divers.">
        <title>Resolving the Mortierellaceae phylogeny through synthesis of multi-gene phylogenetics and phylogenomics.</title>
        <authorList>
            <person name="Vandepol N."/>
            <person name="Liber J."/>
            <person name="Desiro A."/>
            <person name="Na H."/>
            <person name="Kennedy M."/>
            <person name="Barry K."/>
            <person name="Grigoriev I.V."/>
            <person name="Miller A.N."/>
            <person name="O'Donnell K."/>
            <person name="Stajich J.E."/>
            <person name="Bonito G."/>
        </authorList>
    </citation>
    <scope>NUCLEOTIDE SEQUENCE</scope>
    <source>
        <strain evidence="2">NRRL 6426</strain>
    </source>
</reference>
<sequence>MSSFPLNAPPTVFTVLREAFKNQDHPNKIQFQGTCARGTMFVIWDKSVVTLSDGEKAQLKALKKGDKVVVEGDWSVWINKKNASYKISFLLNSFGVKEDGLEDDDDEFPVAKDFNYEESDDALMLKYYQMQIEMDKLERKAGERSNDVRKIVKRGRLLEEDDDEQENIGDAADREPRSALPAGSSTGGGSGGSSAGGGSGGSSTGSGSSAGSSRQGGNRAGAGSASQRPTGLGANRRNGGLNGVTPAGTHTNFDAGTSNNTSTGNNSMLVD</sequence>
<evidence type="ECO:0000256" key="1">
    <source>
        <dbReference type="SAM" id="MobiDB-lite"/>
    </source>
</evidence>
<dbReference type="EMBL" id="JAAAUQ010001346">
    <property type="protein sequence ID" value="KAF9139961.1"/>
    <property type="molecule type" value="Genomic_DNA"/>
</dbReference>
<proteinExistence type="predicted"/>
<name>A0A9P5RP92_9FUNG</name>
<feature type="compositionally biased region" description="Low complexity" evidence="1">
    <location>
        <begin position="256"/>
        <end position="271"/>
    </location>
</feature>
<accession>A0A9P5RP92</accession>
<dbReference type="OrthoDB" id="10522679at2759"/>
<feature type="compositionally biased region" description="Gly residues" evidence="1">
    <location>
        <begin position="185"/>
        <end position="204"/>
    </location>
</feature>
<comment type="caution">
    <text evidence="2">The sequence shown here is derived from an EMBL/GenBank/DDBJ whole genome shotgun (WGS) entry which is preliminary data.</text>
</comment>
<evidence type="ECO:0000313" key="2">
    <source>
        <dbReference type="EMBL" id="KAF9139961.1"/>
    </source>
</evidence>
<gene>
    <name evidence="2" type="ORF">BG015_001843</name>
</gene>
<protein>
    <recommendedName>
        <fullName evidence="4">Nucleic acid-binding protein</fullName>
    </recommendedName>
</protein>
<dbReference type="AlphaFoldDB" id="A0A9P5RP92"/>
<dbReference type="Proteomes" id="UP000748756">
    <property type="component" value="Unassembled WGS sequence"/>
</dbReference>
<keyword evidence="3" id="KW-1185">Reference proteome</keyword>
<evidence type="ECO:0008006" key="4">
    <source>
        <dbReference type="Google" id="ProtNLM"/>
    </source>
</evidence>
<feature type="compositionally biased region" description="Low complexity" evidence="1">
    <location>
        <begin position="205"/>
        <end position="239"/>
    </location>
</feature>
<organism evidence="2 3">
    <name type="scientific">Linnemannia schmuckeri</name>
    <dbReference type="NCBI Taxonomy" id="64567"/>
    <lineage>
        <taxon>Eukaryota</taxon>
        <taxon>Fungi</taxon>
        <taxon>Fungi incertae sedis</taxon>
        <taxon>Mucoromycota</taxon>
        <taxon>Mortierellomycotina</taxon>
        <taxon>Mortierellomycetes</taxon>
        <taxon>Mortierellales</taxon>
        <taxon>Mortierellaceae</taxon>
        <taxon>Linnemannia</taxon>
    </lineage>
</organism>
<feature type="region of interest" description="Disordered" evidence="1">
    <location>
        <begin position="160"/>
        <end position="271"/>
    </location>
</feature>